<dbReference type="InterPro" id="IPR026103">
    <property type="entry name" value="HARBI1_animal"/>
</dbReference>
<evidence type="ECO:0000256" key="12">
    <source>
        <dbReference type="ARBA" id="ARBA00045850"/>
    </source>
</evidence>
<dbReference type="GO" id="GO:0005737">
    <property type="term" value="C:cytoplasm"/>
    <property type="evidence" value="ECO:0007669"/>
    <property type="project" value="UniProtKB-SubCell"/>
</dbReference>
<comment type="caution">
    <text evidence="14">The sequence shown here is derived from an EMBL/GenBank/DDBJ whole genome shotgun (WGS) entry which is preliminary data.</text>
</comment>
<dbReference type="InterPro" id="IPR045249">
    <property type="entry name" value="HARBI1-like"/>
</dbReference>
<accession>A0AAE1UM25</accession>
<keyword evidence="9" id="KW-0378">Hydrolase</keyword>
<evidence type="ECO:0000256" key="9">
    <source>
        <dbReference type="ARBA" id="ARBA00022801"/>
    </source>
</evidence>
<reference evidence="14" key="1">
    <citation type="submission" date="2023-11" db="EMBL/GenBank/DDBJ databases">
        <title>Genome assemblies of two species of porcelain crab, Petrolisthes cinctipes and Petrolisthes manimaculis (Anomura: Porcellanidae).</title>
        <authorList>
            <person name="Angst P."/>
        </authorList>
    </citation>
    <scope>NUCLEOTIDE SEQUENCE</scope>
    <source>
        <strain evidence="14">PB745_02</strain>
        <tissue evidence="14">Gill</tissue>
    </source>
</reference>
<organism evidence="14 15">
    <name type="scientific">Petrolisthes manimaculis</name>
    <dbReference type="NCBI Taxonomy" id="1843537"/>
    <lineage>
        <taxon>Eukaryota</taxon>
        <taxon>Metazoa</taxon>
        <taxon>Ecdysozoa</taxon>
        <taxon>Arthropoda</taxon>
        <taxon>Crustacea</taxon>
        <taxon>Multicrustacea</taxon>
        <taxon>Malacostraca</taxon>
        <taxon>Eumalacostraca</taxon>
        <taxon>Eucarida</taxon>
        <taxon>Decapoda</taxon>
        <taxon>Pleocyemata</taxon>
        <taxon>Anomura</taxon>
        <taxon>Galatheoidea</taxon>
        <taxon>Porcellanidae</taxon>
        <taxon>Petrolisthes</taxon>
    </lineage>
</organism>
<evidence type="ECO:0000256" key="3">
    <source>
        <dbReference type="ARBA" id="ARBA00004496"/>
    </source>
</evidence>
<feature type="domain" description="DDE Tnp4" evidence="13">
    <location>
        <begin position="137"/>
        <end position="286"/>
    </location>
</feature>
<name>A0AAE1UM25_9EUCA</name>
<dbReference type="Pfam" id="PF13359">
    <property type="entry name" value="DDE_Tnp_4"/>
    <property type="match status" value="1"/>
</dbReference>
<evidence type="ECO:0000256" key="10">
    <source>
        <dbReference type="ARBA" id="ARBA00023242"/>
    </source>
</evidence>
<keyword evidence="7" id="KW-0540">Nuclease</keyword>
<keyword evidence="10" id="KW-0539">Nucleus</keyword>
<dbReference type="AlphaFoldDB" id="A0AAE1UM25"/>
<dbReference type="EMBL" id="JAWZYT010000276">
    <property type="protein sequence ID" value="KAK4325536.1"/>
    <property type="molecule type" value="Genomic_DNA"/>
</dbReference>
<evidence type="ECO:0000256" key="4">
    <source>
        <dbReference type="ARBA" id="ARBA00006958"/>
    </source>
</evidence>
<comment type="cofactor">
    <cofactor evidence="1">
        <name>a divalent metal cation</name>
        <dbReference type="ChEBI" id="CHEBI:60240"/>
    </cofactor>
</comment>
<sequence length="330" mass="37377">MVRVPRIIPVDRSNPMAYLNEGDFVMRYRLSKEAVRDLLREITPHLQRIRNNRGCSVPYHLQLLVALRYLATGDLQITMGDCSDMSTASVSKYVKIVATAIARLAARYIHFPQPDEALSAVSQFFSLARMPGVIGCIDGSHIKKISPGGDNAKVYRCRKGYMSLNVQGICDAQMKFTNILCSWPGSTHDARIFENSRIYTRLEEGQYSGHLLGDSGYGCSSFLLTPLLNPTTEKERKYNSAHIKTRNLIERAFGIWKRRFACLSIPLRTKLATLKVIIIACAILHNIAIERRLINDEYELPDEHDDHEHGEERNAAGGPQKRTALINRWF</sequence>
<evidence type="ECO:0000256" key="8">
    <source>
        <dbReference type="ARBA" id="ARBA00022723"/>
    </source>
</evidence>
<keyword evidence="15" id="KW-1185">Reference proteome</keyword>
<dbReference type="GO" id="GO:0016787">
    <property type="term" value="F:hydrolase activity"/>
    <property type="evidence" value="ECO:0007669"/>
    <property type="project" value="UniProtKB-KW"/>
</dbReference>
<comment type="function">
    <text evidence="12">Transposase-derived protein that may have nuclease activity. Does not have transposase activity.</text>
</comment>
<evidence type="ECO:0000256" key="2">
    <source>
        <dbReference type="ARBA" id="ARBA00004123"/>
    </source>
</evidence>
<comment type="similarity">
    <text evidence="4">Belongs to the HARBI1 family.</text>
</comment>
<evidence type="ECO:0000313" key="15">
    <source>
        <dbReference type="Proteomes" id="UP001292094"/>
    </source>
</evidence>
<keyword evidence="8" id="KW-0479">Metal-binding</keyword>
<evidence type="ECO:0000256" key="6">
    <source>
        <dbReference type="ARBA" id="ARBA00022490"/>
    </source>
</evidence>
<evidence type="ECO:0000256" key="11">
    <source>
        <dbReference type="ARBA" id="ARBA00030126"/>
    </source>
</evidence>
<evidence type="ECO:0000256" key="5">
    <source>
        <dbReference type="ARBA" id="ARBA00015519"/>
    </source>
</evidence>
<dbReference type="GO" id="GO:0046872">
    <property type="term" value="F:metal ion binding"/>
    <property type="evidence" value="ECO:0007669"/>
    <property type="project" value="UniProtKB-KW"/>
</dbReference>
<evidence type="ECO:0000259" key="13">
    <source>
        <dbReference type="Pfam" id="PF13359"/>
    </source>
</evidence>
<dbReference type="GO" id="GO:0004518">
    <property type="term" value="F:nuclease activity"/>
    <property type="evidence" value="ECO:0007669"/>
    <property type="project" value="UniProtKB-KW"/>
</dbReference>
<gene>
    <name evidence="14" type="ORF">Pmani_003884</name>
</gene>
<dbReference type="GO" id="GO:0005634">
    <property type="term" value="C:nucleus"/>
    <property type="evidence" value="ECO:0007669"/>
    <property type="project" value="UniProtKB-SubCell"/>
</dbReference>
<evidence type="ECO:0000256" key="7">
    <source>
        <dbReference type="ARBA" id="ARBA00022722"/>
    </source>
</evidence>
<comment type="subcellular location">
    <subcellularLocation>
        <location evidence="3">Cytoplasm</location>
    </subcellularLocation>
    <subcellularLocation>
        <location evidence="2">Nucleus</location>
    </subcellularLocation>
</comment>
<proteinExistence type="inferred from homology"/>
<dbReference type="PRINTS" id="PR02086">
    <property type="entry name" value="PUTNUCHARBI1"/>
</dbReference>
<protein>
    <recommendedName>
        <fullName evidence="5">Putative nuclease HARBI1</fullName>
    </recommendedName>
    <alternativeName>
        <fullName evidence="11">Harbinger transposase-derived nuclease</fullName>
    </alternativeName>
</protein>
<keyword evidence="6" id="KW-0963">Cytoplasm</keyword>
<dbReference type="PANTHER" id="PTHR22930:SF289">
    <property type="entry name" value="DDE TNP4 DOMAIN-CONTAINING PROTEIN-RELATED"/>
    <property type="match status" value="1"/>
</dbReference>
<evidence type="ECO:0000313" key="14">
    <source>
        <dbReference type="EMBL" id="KAK4325536.1"/>
    </source>
</evidence>
<dbReference type="PANTHER" id="PTHR22930">
    <property type="match status" value="1"/>
</dbReference>
<dbReference type="Proteomes" id="UP001292094">
    <property type="component" value="Unassembled WGS sequence"/>
</dbReference>
<dbReference type="InterPro" id="IPR027806">
    <property type="entry name" value="HARBI1_dom"/>
</dbReference>
<evidence type="ECO:0000256" key="1">
    <source>
        <dbReference type="ARBA" id="ARBA00001968"/>
    </source>
</evidence>